<dbReference type="eggNOG" id="COG2890">
    <property type="taxonomic scope" value="Bacteria"/>
</dbReference>
<dbReference type="Gene3D" id="3.40.50.150">
    <property type="entry name" value="Vaccinia Virus protein VP39"/>
    <property type="match status" value="1"/>
</dbReference>
<evidence type="ECO:0008006" key="3">
    <source>
        <dbReference type="Google" id="ProtNLM"/>
    </source>
</evidence>
<dbReference type="RefSeq" id="WP_006933784.1">
    <property type="nucleotide sequence ID" value="NZ_AAUW01000005.1"/>
</dbReference>
<evidence type="ECO:0000313" key="2">
    <source>
        <dbReference type="Proteomes" id="UP000004848"/>
    </source>
</evidence>
<comment type="caution">
    <text evidence="1">The sequence shown here is derived from an EMBL/GenBank/DDBJ whole genome shotgun (WGS) entry which is preliminary data.</text>
</comment>
<dbReference type="SUPFAM" id="SSF53335">
    <property type="entry name" value="S-adenosyl-L-methionine-dependent methyltransferases"/>
    <property type="match status" value="1"/>
</dbReference>
<dbReference type="GeneID" id="68846157"/>
<dbReference type="InterPro" id="IPR029063">
    <property type="entry name" value="SAM-dependent_MTases_sf"/>
</dbReference>
<gene>
    <name evidence="1" type="ORF">SIAM614_07973</name>
</gene>
<dbReference type="EMBL" id="AAUW01000005">
    <property type="protein sequence ID" value="EAV44801.1"/>
    <property type="molecule type" value="Genomic_DNA"/>
</dbReference>
<name>A0NRM0_ROSAI</name>
<evidence type="ECO:0000313" key="1">
    <source>
        <dbReference type="EMBL" id="EAV44801.1"/>
    </source>
</evidence>
<protein>
    <recommendedName>
        <fullName evidence="3">Methyltransferase domain-containing protein</fullName>
    </recommendedName>
</protein>
<dbReference type="OrthoDB" id="7273451at2"/>
<proteinExistence type="predicted"/>
<organism evidence="1 2">
    <name type="scientific">Roseibium aggregatum (strain ATCC 25650 / DSM 13394 / JCM 20685 / NBRC 16684 / NCIMB 2208 / IAM 12614 / B1)</name>
    <name type="common">Stappia aggregata</name>
    <dbReference type="NCBI Taxonomy" id="384765"/>
    <lineage>
        <taxon>Bacteria</taxon>
        <taxon>Pseudomonadati</taxon>
        <taxon>Pseudomonadota</taxon>
        <taxon>Alphaproteobacteria</taxon>
        <taxon>Hyphomicrobiales</taxon>
        <taxon>Stappiaceae</taxon>
        <taxon>Roseibium</taxon>
    </lineage>
</organism>
<accession>A0NRM0</accession>
<dbReference type="CDD" id="cd02440">
    <property type="entry name" value="AdoMet_MTases"/>
    <property type="match status" value="1"/>
</dbReference>
<reference evidence="1 2" key="1">
    <citation type="submission" date="2006-05" db="EMBL/GenBank/DDBJ databases">
        <authorList>
            <person name="King G."/>
            <person name="Ferriera S."/>
            <person name="Johnson J."/>
            <person name="Kravitz S."/>
            <person name="Beeson K."/>
            <person name="Sutton G."/>
            <person name="Rogers Y.-H."/>
            <person name="Friedman R."/>
            <person name="Frazier M."/>
            <person name="Venter J.C."/>
        </authorList>
    </citation>
    <scope>NUCLEOTIDE SEQUENCE [LARGE SCALE GENOMIC DNA]</scope>
    <source>
        <strain evidence="2">ATCC 25650 / DSM 13394 / JCM 20685 / NBRC 16684 / NCIMB 2208 / IAM 12614 / B1</strain>
    </source>
</reference>
<dbReference type="AlphaFoldDB" id="A0NRM0"/>
<sequence length="264" mass="28677">MTGFSPEWLALREPVDLAARNEAVEIAFFAALGSDRLRILDLASGAGSTVSALSRCRGRSVGCSVEWLLTDYDPALLKVAGQRWRDSVTTRQIDLAKDLEQLPFAEVDAVTTSAFLDLVSEPFLVRLVEQVVQAKKPFLASLTYDGRAAFAPQLSFDAAVLNAHNTHQLSDKGFGAALGPAAAGRAIELFQDRGYKVVQGRSDWQADHASANFLRELLGGWHNVGRQVALDEAELEDWWSLRQEQIGSGALSLTVGHVDFAALP</sequence>
<dbReference type="Proteomes" id="UP000004848">
    <property type="component" value="Unassembled WGS sequence"/>
</dbReference>